<gene>
    <name evidence="2" type="ORF">UV8b_05265</name>
</gene>
<feature type="region of interest" description="Disordered" evidence="1">
    <location>
        <begin position="23"/>
        <end position="89"/>
    </location>
</feature>
<feature type="compositionally biased region" description="Polar residues" evidence="1">
    <location>
        <begin position="80"/>
        <end position="89"/>
    </location>
</feature>
<protein>
    <submittedName>
        <fullName evidence="2">Uncharacterized protein</fullName>
    </submittedName>
</protein>
<evidence type="ECO:0000313" key="3">
    <source>
        <dbReference type="Proteomes" id="UP000027002"/>
    </source>
</evidence>
<evidence type="ECO:0000256" key="1">
    <source>
        <dbReference type="SAM" id="MobiDB-lite"/>
    </source>
</evidence>
<accession>A0A8E5HT12</accession>
<evidence type="ECO:0000313" key="2">
    <source>
        <dbReference type="EMBL" id="QUC21024.1"/>
    </source>
</evidence>
<sequence length="196" mass="20564">MSRRTPRSVIALAEDGSAIRGEARSKTAVLSPDAESRSLSRAGVALPGVCDAGRNAPTSLGDMSHGNHDQKGPDGPLPPASQTAFRSDTQNDQGLALLATSNSGSGAPQPRPTTILHIRRVVREVWLDLVKAIASGRSGTEKHNRSCVSLHVNGRAEYGAGSALLSRCTMQTAGMATQWKRVAMAARGAEGKTRPF</sequence>
<dbReference type="GeneID" id="66066043"/>
<dbReference type="EMBL" id="CP072756">
    <property type="protein sequence ID" value="QUC21024.1"/>
    <property type="molecule type" value="Genomic_DNA"/>
</dbReference>
<dbReference type="Proteomes" id="UP000027002">
    <property type="component" value="Chromosome 4"/>
</dbReference>
<dbReference type="KEGG" id="uvi:66066043"/>
<proteinExistence type="predicted"/>
<organism evidence="2 3">
    <name type="scientific">Ustilaginoidea virens</name>
    <name type="common">Rice false smut fungus</name>
    <name type="synonym">Villosiclava virens</name>
    <dbReference type="NCBI Taxonomy" id="1159556"/>
    <lineage>
        <taxon>Eukaryota</taxon>
        <taxon>Fungi</taxon>
        <taxon>Dikarya</taxon>
        <taxon>Ascomycota</taxon>
        <taxon>Pezizomycotina</taxon>
        <taxon>Sordariomycetes</taxon>
        <taxon>Hypocreomycetidae</taxon>
        <taxon>Hypocreales</taxon>
        <taxon>Clavicipitaceae</taxon>
        <taxon>Ustilaginoidea</taxon>
    </lineage>
</organism>
<reference evidence="2" key="1">
    <citation type="submission" date="2020-03" db="EMBL/GenBank/DDBJ databases">
        <title>A mixture of massive structural variations and highly conserved coding sequences in Ustilaginoidea virens genome.</title>
        <authorList>
            <person name="Zhang K."/>
            <person name="Zhao Z."/>
            <person name="Zhang Z."/>
            <person name="Li Y."/>
            <person name="Hsiang T."/>
            <person name="Sun W."/>
        </authorList>
    </citation>
    <scope>NUCLEOTIDE SEQUENCE</scope>
    <source>
        <strain evidence="2">UV-8b</strain>
    </source>
</reference>
<keyword evidence="3" id="KW-1185">Reference proteome</keyword>
<name>A0A8E5HT12_USTVR</name>
<dbReference type="RefSeq" id="XP_042998697.1">
    <property type="nucleotide sequence ID" value="XM_043142763.1"/>
</dbReference>
<dbReference type="AlphaFoldDB" id="A0A8E5HT12"/>